<accession>A0A7L5AIX2</accession>
<dbReference type="Proteomes" id="UP000464507">
    <property type="component" value="Chromosome"/>
</dbReference>
<dbReference type="EMBL" id="CP017146">
    <property type="protein sequence ID" value="QHO69745.1"/>
    <property type="molecule type" value="Genomic_DNA"/>
</dbReference>
<dbReference type="InterPro" id="IPR030678">
    <property type="entry name" value="Peptide/Ni-bd"/>
</dbReference>
<organism evidence="3 4">
    <name type="scientific">Marisediminicola antarctica</name>
    <dbReference type="NCBI Taxonomy" id="674079"/>
    <lineage>
        <taxon>Bacteria</taxon>
        <taxon>Bacillati</taxon>
        <taxon>Actinomycetota</taxon>
        <taxon>Actinomycetes</taxon>
        <taxon>Micrococcales</taxon>
        <taxon>Microbacteriaceae</taxon>
        <taxon>Marisediminicola</taxon>
    </lineage>
</organism>
<dbReference type="CDD" id="cd08492">
    <property type="entry name" value="PBP2_NikA_DppA_OppA_like_15"/>
    <property type="match status" value="1"/>
</dbReference>
<dbReference type="Gene3D" id="3.40.190.10">
    <property type="entry name" value="Periplasmic binding protein-like II"/>
    <property type="match status" value="1"/>
</dbReference>
<dbReference type="GO" id="GO:0015833">
    <property type="term" value="P:peptide transport"/>
    <property type="evidence" value="ECO:0007669"/>
    <property type="project" value="TreeGrafter"/>
</dbReference>
<dbReference type="AlphaFoldDB" id="A0A7L5AIX2"/>
<dbReference type="InterPro" id="IPR000914">
    <property type="entry name" value="SBP_5_dom"/>
</dbReference>
<protein>
    <submittedName>
        <fullName evidence="3">Peptide ABC transporter substrate-binding protein</fullName>
    </submittedName>
</protein>
<dbReference type="GO" id="GO:0043190">
    <property type="term" value="C:ATP-binding cassette (ABC) transporter complex"/>
    <property type="evidence" value="ECO:0007669"/>
    <property type="project" value="InterPro"/>
</dbReference>
<dbReference type="PANTHER" id="PTHR30290">
    <property type="entry name" value="PERIPLASMIC BINDING COMPONENT OF ABC TRANSPORTER"/>
    <property type="match status" value="1"/>
</dbReference>
<keyword evidence="1" id="KW-0732">Signal</keyword>
<dbReference type="PIRSF" id="PIRSF002741">
    <property type="entry name" value="MppA"/>
    <property type="match status" value="1"/>
</dbReference>
<feature type="domain" description="Solute-binding protein family 5" evidence="2">
    <location>
        <begin position="83"/>
        <end position="454"/>
    </location>
</feature>
<sequence>MPARYPRSLRTAGAVAALAIAGLLAGCTAASSEGDQQSLTYAIEGANLSAGHMDPHSSQLDVSALVQRAVFDSLVAQDLDGSFQPWLAEKWEISEDQLHYEFTLREDVTFHDGEPFNADAVVANFEHVTAPETASAQAASMIGYSADGGSYLGAEAVDEFTVRFDFSTPYAPFLQAVSTSQLGFYSPAVLDEKADELKTGGPGISVGTGPFVLSEYTPDQEIVYTANPDYDWAPESAEHSGASDLDELVVRILPEPSVRTGALASGEVQVAGNVTPSTVGSLGDDITVNSVELPGLPYSLYLNQNNGVFADVKVRQAFQLGFDPQDAVDGIFFGQYPRAWSILGPTTPDSYDSSLEQRPAVDVDRANELLDAAGWTERDAEGYRTKDGERLSARWIAYTPIPDDRASLADVIQSDLKGIGFAIVREALEPAAYNEQYGPKTFDITDWGFSGVDADLLRSHLHTDGFQNASGLSDPAIDTLLEDAVATSDPTERAALYTELQQWNAENVAIVPLYVPSMITAFSDSVTGLTFDLYGRPLFYGVQVQGS</sequence>
<dbReference type="OrthoDB" id="5240629at2"/>
<keyword evidence="4" id="KW-1185">Reference proteome</keyword>
<dbReference type="GO" id="GO:1904680">
    <property type="term" value="F:peptide transmembrane transporter activity"/>
    <property type="evidence" value="ECO:0007669"/>
    <property type="project" value="TreeGrafter"/>
</dbReference>
<dbReference type="InterPro" id="IPR039424">
    <property type="entry name" value="SBP_5"/>
</dbReference>
<dbReference type="PROSITE" id="PS51257">
    <property type="entry name" value="PROKAR_LIPOPROTEIN"/>
    <property type="match status" value="1"/>
</dbReference>
<evidence type="ECO:0000256" key="1">
    <source>
        <dbReference type="SAM" id="SignalP"/>
    </source>
</evidence>
<evidence type="ECO:0000313" key="4">
    <source>
        <dbReference type="Proteomes" id="UP000464507"/>
    </source>
</evidence>
<dbReference type="Gene3D" id="3.10.105.10">
    <property type="entry name" value="Dipeptide-binding Protein, Domain 3"/>
    <property type="match status" value="1"/>
</dbReference>
<dbReference type="RefSeq" id="WP_161886125.1">
    <property type="nucleotide sequence ID" value="NZ_CP017146.1"/>
</dbReference>
<evidence type="ECO:0000259" key="2">
    <source>
        <dbReference type="Pfam" id="PF00496"/>
    </source>
</evidence>
<reference evidence="3 4" key="1">
    <citation type="submission" date="2016-09" db="EMBL/GenBank/DDBJ databases">
        <title>Complete genome sequence of microbes from the polar regions.</title>
        <authorList>
            <person name="Liao L."/>
            <person name="Chen B."/>
        </authorList>
    </citation>
    <scope>NUCLEOTIDE SEQUENCE [LARGE SCALE GENOMIC DNA]</scope>
    <source>
        <strain evidence="3 4">ZS314</strain>
    </source>
</reference>
<feature type="signal peptide" evidence="1">
    <location>
        <begin position="1"/>
        <end position="29"/>
    </location>
</feature>
<dbReference type="GO" id="GO:0042597">
    <property type="term" value="C:periplasmic space"/>
    <property type="evidence" value="ECO:0007669"/>
    <property type="project" value="UniProtKB-ARBA"/>
</dbReference>
<gene>
    <name evidence="3" type="ORF">BHD05_08925</name>
</gene>
<proteinExistence type="predicted"/>
<evidence type="ECO:0000313" key="3">
    <source>
        <dbReference type="EMBL" id="QHO69745.1"/>
    </source>
</evidence>
<dbReference type="KEGG" id="mant:BHD05_08925"/>
<dbReference type="Pfam" id="PF00496">
    <property type="entry name" value="SBP_bac_5"/>
    <property type="match status" value="1"/>
</dbReference>
<feature type="chain" id="PRO_5039254352" evidence="1">
    <location>
        <begin position="30"/>
        <end position="547"/>
    </location>
</feature>
<dbReference type="SUPFAM" id="SSF53850">
    <property type="entry name" value="Periplasmic binding protein-like II"/>
    <property type="match status" value="1"/>
</dbReference>
<name>A0A7L5AIX2_9MICO</name>